<feature type="region of interest" description="Disordered" evidence="17">
    <location>
        <begin position="681"/>
        <end position="746"/>
    </location>
</feature>
<keyword evidence="12 18" id="KW-0472">Membrane</keyword>
<dbReference type="SMART" id="SM00409">
    <property type="entry name" value="IG"/>
    <property type="match status" value="5"/>
</dbReference>
<keyword evidence="8" id="KW-0677">Repeat</keyword>
<evidence type="ECO:0000256" key="10">
    <source>
        <dbReference type="ARBA" id="ARBA00022949"/>
    </source>
</evidence>
<dbReference type="GO" id="GO:0004888">
    <property type="term" value="F:transmembrane signaling receptor activity"/>
    <property type="evidence" value="ECO:0007669"/>
    <property type="project" value="TreeGrafter"/>
</dbReference>
<comment type="subcellular location">
    <subcellularLocation>
        <location evidence="2">Cell junction</location>
    </subcellularLocation>
    <subcellularLocation>
        <location evidence="1">Cell membrane</location>
        <topology evidence="1">Single-pass type I membrane protein</topology>
    </subcellularLocation>
    <subcellularLocation>
        <location evidence="3">Membrane raft</location>
    </subcellularLocation>
</comment>
<reference evidence="21" key="2">
    <citation type="submission" date="2025-09" db="UniProtKB">
        <authorList>
            <consortium name="Ensembl"/>
        </authorList>
    </citation>
    <scope>IDENTIFICATION</scope>
</reference>
<dbReference type="Proteomes" id="UP000694569">
    <property type="component" value="Unplaced"/>
</dbReference>
<feature type="compositionally biased region" description="Polar residues" evidence="17">
    <location>
        <begin position="705"/>
        <end position="719"/>
    </location>
</feature>
<feature type="chain" id="PRO_5034607683" description="Platelet endothelial cell adhesion molecule" evidence="19">
    <location>
        <begin position="23"/>
        <end position="746"/>
    </location>
</feature>
<dbReference type="GO" id="GO:0009897">
    <property type="term" value="C:external side of plasma membrane"/>
    <property type="evidence" value="ECO:0007669"/>
    <property type="project" value="TreeGrafter"/>
</dbReference>
<dbReference type="GO" id="GO:0007166">
    <property type="term" value="P:cell surface receptor signaling pathway"/>
    <property type="evidence" value="ECO:0007669"/>
    <property type="project" value="TreeGrafter"/>
</dbReference>
<evidence type="ECO:0000256" key="13">
    <source>
        <dbReference type="ARBA" id="ARBA00023157"/>
    </source>
</evidence>
<dbReference type="InterPro" id="IPR050488">
    <property type="entry name" value="Ig_Fc_receptor"/>
</dbReference>
<keyword evidence="13" id="KW-1015">Disulfide bond</keyword>
<keyword evidence="5" id="KW-0597">Phosphoprotein</keyword>
<feature type="transmembrane region" description="Helical" evidence="18">
    <location>
        <begin position="607"/>
        <end position="629"/>
    </location>
</feature>
<dbReference type="AlphaFoldDB" id="A0A8C5WLK8"/>
<evidence type="ECO:0000256" key="3">
    <source>
        <dbReference type="ARBA" id="ARBA00004285"/>
    </source>
</evidence>
<keyword evidence="10" id="KW-0965">Cell junction</keyword>
<accession>A0A8C5WLK8</accession>
<evidence type="ECO:0000256" key="16">
    <source>
        <dbReference type="ARBA" id="ARBA00049765"/>
    </source>
</evidence>
<evidence type="ECO:0000256" key="15">
    <source>
        <dbReference type="ARBA" id="ARBA00023319"/>
    </source>
</evidence>
<dbReference type="InterPro" id="IPR007110">
    <property type="entry name" value="Ig-like_dom"/>
</dbReference>
<dbReference type="Pfam" id="PF13895">
    <property type="entry name" value="Ig_2"/>
    <property type="match status" value="1"/>
</dbReference>
<evidence type="ECO:0000256" key="7">
    <source>
        <dbReference type="ARBA" id="ARBA00022729"/>
    </source>
</evidence>
<feature type="domain" description="Ig-like" evidence="20">
    <location>
        <begin position="316"/>
        <end position="395"/>
    </location>
</feature>
<keyword evidence="15" id="KW-0393">Immunoglobulin domain</keyword>
<feature type="compositionally biased region" description="Acidic residues" evidence="17">
    <location>
        <begin position="684"/>
        <end position="697"/>
    </location>
</feature>
<evidence type="ECO:0000256" key="17">
    <source>
        <dbReference type="SAM" id="MobiDB-lite"/>
    </source>
</evidence>
<dbReference type="GO" id="GO:0045121">
    <property type="term" value="C:membrane raft"/>
    <property type="evidence" value="ECO:0007669"/>
    <property type="project" value="UniProtKB-SubCell"/>
</dbReference>
<dbReference type="Ensembl" id="ENSLLET00000048734.1">
    <property type="protein sequence ID" value="ENSLLEP00000046885.1"/>
    <property type="gene ID" value="ENSLLEG00000029667.1"/>
</dbReference>
<feature type="compositionally biased region" description="Polar residues" evidence="17">
    <location>
        <begin position="732"/>
        <end position="746"/>
    </location>
</feature>
<evidence type="ECO:0000256" key="12">
    <source>
        <dbReference type="ARBA" id="ARBA00023136"/>
    </source>
</evidence>
<evidence type="ECO:0000313" key="21">
    <source>
        <dbReference type="Ensembl" id="ENSLLEP00000046885.1"/>
    </source>
</evidence>
<dbReference type="Pfam" id="PF13927">
    <property type="entry name" value="Ig_3"/>
    <property type="match status" value="1"/>
</dbReference>
<keyword evidence="6 18" id="KW-0812">Transmembrane</keyword>
<keyword evidence="22" id="KW-1185">Reference proteome</keyword>
<evidence type="ECO:0000256" key="18">
    <source>
        <dbReference type="SAM" id="Phobius"/>
    </source>
</evidence>
<evidence type="ECO:0000313" key="22">
    <source>
        <dbReference type="Proteomes" id="UP000694569"/>
    </source>
</evidence>
<evidence type="ECO:0000259" key="20">
    <source>
        <dbReference type="PROSITE" id="PS50835"/>
    </source>
</evidence>
<keyword evidence="4" id="KW-1003">Cell membrane</keyword>
<dbReference type="Gene3D" id="2.60.40.10">
    <property type="entry name" value="Immunoglobulins"/>
    <property type="match status" value="6"/>
</dbReference>
<dbReference type="PANTHER" id="PTHR11481">
    <property type="entry name" value="IMMUNOGLOBULIN FC RECEPTOR"/>
    <property type="match status" value="1"/>
</dbReference>
<evidence type="ECO:0000256" key="9">
    <source>
        <dbReference type="ARBA" id="ARBA00022889"/>
    </source>
</evidence>
<feature type="domain" description="Ig-like" evidence="20">
    <location>
        <begin position="225"/>
        <end position="308"/>
    </location>
</feature>
<evidence type="ECO:0000256" key="4">
    <source>
        <dbReference type="ARBA" id="ARBA00022475"/>
    </source>
</evidence>
<organism evidence="21 22">
    <name type="scientific">Leptobrachium leishanense</name>
    <name type="common">Leishan spiny toad</name>
    <dbReference type="NCBI Taxonomy" id="445787"/>
    <lineage>
        <taxon>Eukaryota</taxon>
        <taxon>Metazoa</taxon>
        <taxon>Chordata</taxon>
        <taxon>Craniata</taxon>
        <taxon>Vertebrata</taxon>
        <taxon>Euteleostomi</taxon>
        <taxon>Amphibia</taxon>
        <taxon>Batrachia</taxon>
        <taxon>Anura</taxon>
        <taxon>Pelobatoidea</taxon>
        <taxon>Megophryidae</taxon>
        <taxon>Leptobrachium</taxon>
    </lineage>
</organism>
<keyword evidence="11 18" id="KW-1133">Transmembrane helix</keyword>
<name>A0A8C5WLK8_9ANUR</name>
<evidence type="ECO:0000256" key="19">
    <source>
        <dbReference type="SAM" id="SignalP"/>
    </source>
</evidence>
<dbReference type="PANTHER" id="PTHR11481:SF5">
    <property type="entry name" value="PLATELET ENDOTHELIAL CELL ADHESION MOLECULE"/>
    <property type="match status" value="1"/>
</dbReference>
<protein>
    <recommendedName>
        <fullName evidence="16">Platelet endothelial cell adhesion molecule</fullName>
    </recommendedName>
</protein>
<dbReference type="PROSITE" id="PS50835">
    <property type="entry name" value="IG_LIKE"/>
    <property type="match status" value="4"/>
</dbReference>
<dbReference type="SUPFAM" id="SSF48726">
    <property type="entry name" value="Immunoglobulin"/>
    <property type="match status" value="5"/>
</dbReference>
<dbReference type="GO" id="GO:0006955">
    <property type="term" value="P:immune response"/>
    <property type="evidence" value="ECO:0007669"/>
    <property type="project" value="TreeGrafter"/>
</dbReference>
<evidence type="ECO:0000256" key="1">
    <source>
        <dbReference type="ARBA" id="ARBA00004251"/>
    </source>
</evidence>
<evidence type="ECO:0000256" key="5">
    <source>
        <dbReference type="ARBA" id="ARBA00022553"/>
    </source>
</evidence>
<gene>
    <name evidence="21" type="primary">PECAM1</name>
</gene>
<reference evidence="21" key="1">
    <citation type="submission" date="2025-08" db="UniProtKB">
        <authorList>
            <consortium name="Ensembl"/>
        </authorList>
    </citation>
    <scope>IDENTIFICATION</scope>
</reference>
<evidence type="ECO:0000256" key="14">
    <source>
        <dbReference type="ARBA" id="ARBA00023180"/>
    </source>
</evidence>
<dbReference type="GeneTree" id="ENSGT01140000282577"/>
<keyword evidence="9" id="KW-0130">Cell adhesion</keyword>
<evidence type="ECO:0000256" key="6">
    <source>
        <dbReference type="ARBA" id="ARBA00022692"/>
    </source>
</evidence>
<evidence type="ECO:0000256" key="11">
    <source>
        <dbReference type="ARBA" id="ARBA00022989"/>
    </source>
</evidence>
<keyword evidence="7 19" id="KW-0732">Signal</keyword>
<dbReference type="InterPro" id="IPR003599">
    <property type="entry name" value="Ig_sub"/>
</dbReference>
<keyword evidence="14" id="KW-0325">Glycoprotein</keyword>
<proteinExistence type="predicted"/>
<dbReference type="InterPro" id="IPR036179">
    <property type="entry name" value="Ig-like_dom_sf"/>
</dbReference>
<feature type="domain" description="Ig-like" evidence="20">
    <location>
        <begin position="504"/>
        <end position="596"/>
    </location>
</feature>
<dbReference type="InterPro" id="IPR013783">
    <property type="entry name" value="Ig-like_fold"/>
</dbReference>
<feature type="signal peptide" evidence="19">
    <location>
        <begin position="1"/>
        <end position="22"/>
    </location>
</feature>
<feature type="domain" description="Ig-like" evidence="20">
    <location>
        <begin position="409"/>
        <end position="494"/>
    </location>
</feature>
<dbReference type="OrthoDB" id="9950534at2759"/>
<evidence type="ECO:0000256" key="8">
    <source>
        <dbReference type="ARBA" id="ARBA00022737"/>
    </source>
</evidence>
<dbReference type="GO" id="GO:0098742">
    <property type="term" value="P:cell-cell adhesion via plasma-membrane adhesion molecules"/>
    <property type="evidence" value="ECO:0007669"/>
    <property type="project" value="TreeGrafter"/>
</dbReference>
<evidence type="ECO:0000256" key="2">
    <source>
        <dbReference type="ARBA" id="ARBA00004282"/>
    </source>
</evidence>
<sequence length="746" mass="82511">MMYLSVASLFFVVSTRLLGARGGVFTINDVKLEASLLNPVRNGATLDLHCSVDITKDDQFDLEHLFMFYKDEVLVYNVSSNLVSTKFTINPARVSSTGTYKCQVDVERKTGSKEISVHVTGVSPPTIHIAKSEVKEGEDVTVQCEALEEEPPLKFTFFKIRDSSIVSEKVMSARNKQRAEANFPVEKGDTILHFQCDVAVLLIQNERSNLSSSKIVTVTEPFSIPRIEVFPSSNFTEGVYMAIKCTVQLSPSVSDPVELVLQKDKHILSSSTNGTVVYSQLATVGHMGNYTCKAELKKAWKSSSVSIAIAELFARPRLTVKTVRNEMNEGDRLSLLCAVPGLSPEAAKNQNFYLLHGRKVKRQMKIGDTYETMVIEADSGSYVCEVMISNITKTSEPIILNVYAPVSKPVLTQLQVNATKVVLGDTLTLSCFSAGGTRPVTYYLYRGTERVSSRMSARKAPEIFTVNVTKSDGAGNYYCQAANRNTRSKEKQFSNIINVTVITPVTDLQLVTIPALGTVEEGSELLLLCSVGGGSFPIDFHFYLKKAGARRLLHITRIDSNYTSYVIPSFNKEEDGGYYCTASNMAGQQLSSEPVTMKAVLATWKKGILSAFIVFIIFAVIAIAVYFYLDKKRKGRRIPLEKSRSINSAGVNYDKATLELKNDDSYYGTNQNEEENHVLKNTDENPEDDQDQQEVEYTEVKVDPASSQRAPVPRTSDTVYSEIARSNHDADLSSTNMTTEDSQGAN</sequence>
<dbReference type="GO" id="GO:0070161">
    <property type="term" value="C:anchoring junction"/>
    <property type="evidence" value="ECO:0007669"/>
    <property type="project" value="UniProtKB-SubCell"/>
</dbReference>